<evidence type="ECO:0000256" key="6">
    <source>
        <dbReference type="PROSITE-ProRule" id="PRU01382"/>
    </source>
</evidence>
<dbReference type="InterPro" id="IPR008336">
    <property type="entry name" value="TopoI_DNA-bd_euk"/>
</dbReference>
<dbReference type="InterPro" id="IPR051062">
    <property type="entry name" value="Topoisomerase_IB"/>
</dbReference>
<dbReference type="PANTHER" id="PTHR10290">
    <property type="entry name" value="DNA TOPOISOMERASE I"/>
    <property type="match status" value="1"/>
</dbReference>
<dbReference type="GO" id="GO:0007059">
    <property type="term" value="P:chromosome segregation"/>
    <property type="evidence" value="ECO:0007669"/>
    <property type="project" value="TreeGrafter"/>
</dbReference>
<dbReference type="InterPro" id="IPR013500">
    <property type="entry name" value="TopoI_cat_euk"/>
</dbReference>
<evidence type="ECO:0000259" key="9">
    <source>
        <dbReference type="SMART" id="SM00435"/>
    </source>
</evidence>
<name>A0A4P9ZKD5_9FUNG</name>
<dbReference type="Gene3D" id="1.10.132.10">
    <property type="match status" value="1"/>
</dbReference>
<evidence type="ECO:0000313" key="10">
    <source>
        <dbReference type="EMBL" id="RKP33508.1"/>
    </source>
</evidence>
<dbReference type="FunFam" id="1.10.10.41:FF:000001">
    <property type="entry name" value="DNA topoisomerase I"/>
    <property type="match status" value="1"/>
</dbReference>
<evidence type="ECO:0000256" key="5">
    <source>
        <dbReference type="ARBA" id="ARBA00023235"/>
    </source>
</evidence>
<dbReference type="Gene3D" id="1.10.10.41">
    <property type="entry name" value="Yeast DNA topoisomerase - domain 1"/>
    <property type="match status" value="1"/>
</dbReference>
<feature type="compositionally biased region" description="Low complexity" evidence="8">
    <location>
        <begin position="185"/>
        <end position="207"/>
    </location>
</feature>
<dbReference type="GO" id="GO:0003677">
    <property type="term" value="F:DNA binding"/>
    <property type="evidence" value="ECO:0007669"/>
    <property type="project" value="UniProtKB-UniRule"/>
</dbReference>
<dbReference type="AlphaFoldDB" id="A0A4P9ZKD5"/>
<dbReference type="PRINTS" id="PR00416">
    <property type="entry name" value="EUTPISMRASEI"/>
</dbReference>
<feature type="compositionally biased region" description="Polar residues" evidence="8">
    <location>
        <begin position="12"/>
        <end position="21"/>
    </location>
</feature>
<feature type="region of interest" description="Disordered" evidence="8">
    <location>
        <begin position="1"/>
        <end position="231"/>
    </location>
</feature>
<dbReference type="InterPro" id="IPR013034">
    <property type="entry name" value="DNA_topo_DNA_db_N_dom1"/>
</dbReference>
<dbReference type="Proteomes" id="UP000268162">
    <property type="component" value="Unassembled WGS sequence"/>
</dbReference>
<dbReference type="InterPro" id="IPR001631">
    <property type="entry name" value="TopoI"/>
</dbReference>
<dbReference type="Gene3D" id="2.170.11.10">
    <property type="entry name" value="DNA Topoisomerase I, domain 2"/>
    <property type="match status" value="1"/>
</dbReference>
<dbReference type="InterPro" id="IPR036202">
    <property type="entry name" value="TopoI_DNA-bd_euk_N_sf"/>
</dbReference>
<evidence type="ECO:0000313" key="11">
    <source>
        <dbReference type="Proteomes" id="UP000268162"/>
    </source>
</evidence>
<evidence type="ECO:0000256" key="3">
    <source>
        <dbReference type="ARBA" id="ARBA00023029"/>
    </source>
</evidence>
<comment type="similarity">
    <text evidence="2 6 7">Belongs to the type IB topoisomerase family.</text>
</comment>
<evidence type="ECO:0000256" key="7">
    <source>
        <dbReference type="RuleBase" id="RU365101"/>
    </source>
</evidence>
<dbReference type="PROSITE" id="PS52038">
    <property type="entry name" value="TOPO_IB_2"/>
    <property type="match status" value="1"/>
</dbReference>
<dbReference type="GO" id="GO:0003917">
    <property type="term" value="F:DNA topoisomerase type I (single strand cut, ATP-independent) activity"/>
    <property type="evidence" value="ECO:0007669"/>
    <property type="project" value="UniProtKB-UniRule"/>
</dbReference>
<comment type="function">
    <text evidence="7">Releases the supercoiling and torsional tension of DNA introduced during the DNA replication and transcription by transiently cleaving and rejoining one strand of the DNA duplex. Introduces a single-strand break via transesterification at the specific target site 5'-[CT]CCTTp site in duplex DNA. The scissile phosphodiester is attacked by the catalytic tyrosine of the enzyme, resulting in the formation of a DNA-(3'-phosphotyrosyl)-enzyme intermediate and the expulsion of a 5'-OH DNA strand. The free DNA strand then undergoes passage around the unbroken strand thus removing DNA supercoils. Finally, in the religation step, the DNA 5'-OH attacks the covalent intermediate to expel the active-site tyrosine and restore the DNA phosphodiester backbone.</text>
</comment>
<comment type="catalytic activity">
    <reaction evidence="1 6 7">
        <text>ATP-independent breakage of single-stranded DNA, followed by passage and rejoining.</text>
        <dbReference type="EC" id="5.6.2.1"/>
    </reaction>
</comment>
<accession>A0A4P9ZKD5</accession>
<keyword evidence="5 6" id="KW-0413">Isomerase</keyword>
<feature type="compositionally biased region" description="Low complexity" evidence="8">
    <location>
        <begin position="99"/>
        <end position="114"/>
    </location>
</feature>
<proteinExistence type="inferred from homology"/>
<dbReference type="GO" id="GO:0006260">
    <property type="term" value="P:DNA replication"/>
    <property type="evidence" value="ECO:0007669"/>
    <property type="project" value="TreeGrafter"/>
</dbReference>
<sequence length="875" mass="98598">MSSSDSDDPGLTTITVKQLQTVPRPRFTQASDSDSDDEDQPLAQKILQKRKAAPILAPAKQPPSALASDSDSEDDKPLAQRSRPQPSKAVPKPLPARRASTTAAVAAIVAATSDSDSDDDVPLAQKVKAPPTKRPAQATAPKRKPAAHNDSSDSDSDVPLAKKVKSNSNTPAKKENGRVVSTPGKSTTTTSKAKITASTSKATATKTNGKVKVKAESKKSPGSDEMDEEEEGEEYKWWLEQNANDTIKWTTLAHNGVYFPPEYVPHKIPLVYDNKEIALHPEAEEIASYYAQMLETDHAKNPTFVRNFFKDFRAILNRVQPGHPITDFDKCNFTRMYDHFEKLREIKRNMSKEDKQKLKDEKDAIKSIYGFATLDGRKENLGNYNIEPPGLFRGRGDHPRTGCYKRRVRPEDITINIGPKAKVPPPPPGHRWKNVIHDNKVGWLAMWRENVNDQFKYVQFGATSSLKGQSDLKKFEKARNLKGCVDTIRRDYMAELRDKSMAIRQRATALYLIDKLALRAGNEKGEDEADTVGCCSLRYEHVTLQPPNILVFDFLGKDSVRYYNAVPVDDQVFKNIRIFKKPPKTEGEELFDRLTTTGLNNHLKSLMPGLSAKVFRTYNASHTLQEELKNTPANGTIQEKILAYNRANRRVAELCNHQRAVGKAFGTQMEKLQDRIRALKYQRQRMALQLAALDPKYKRKHPAFYTTEGGEEGEANLSPEWNLAHERDLTAKERVRIEAKFEKDNAERKARKEKPLGKADLQAKLNEAVTRKEKLLAKDKLPSVKEFPPLSERSGNLTERLASGIDKITDRIKNTLLQIEDKDENKTIALGTSKLNYNDPRITIAWSKKHGVPIEKSFTRTLRDKFKWAMDVVAK</sequence>
<dbReference type="GO" id="GO:0006265">
    <property type="term" value="P:DNA topological change"/>
    <property type="evidence" value="ECO:0007669"/>
    <property type="project" value="UniProtKB-UniRule"/>
</dbReference>
<dbReference type="InterPro" id="IPR014727">
    <property type="entry name" value="TopoI_cat_a/b-sub_euk"/>
</dbReference>
<keyword evidence="11" id="KW-1185">Reference proteome</keyword>
<feature type="compositionally biased region" description="Basic and acidic residues" evidence="8">
    <location>
        <begin position="213"/>
        <end position="222"/>
    </location>
</feature>
<evidence type="ECO:0000256" key="4">
    <source>
        <dbReference type="ARBA" id="ARBA00023125"/>
    </source>
</evidence>
<keyword evidence="4 6" id="KW-0238">DNA-binding</keyword>
<keyword evidence="3 6" id="KW-0799">Topoisomerase</keyword>
<dbReference type="GO" id="GO:0005694">
    <property type="term" value="C:chromosome"/>
    <property type="evidence" value="ECO:0007669"/>
    <property type="project" value="InterPro"/>
</dbReference>
<dbReference type="FunFam" id="2.170.11.10:FF:000001">
    <property type="entry name" value="DNA topoisomerase I"/>
    <property type="match status" value="1"/>
</dbReference>
<dbReference type="PANTHER" id="PTHR10290:SF3">
    <property type="entry name" value="DNA TOPOISOMERASE 1"/>
    <property type="match status" value="1"/>
</dbReference>
<dbReference type="Gene3D" id="3.90.15.10">
    <property type="entry name" value="Topoisomerase I, Chain A, domain 3"/>
    <property type="match status" value="1"/>
</dbReference>
<reference evidence="11" key="1">
    <citation type="journal article" date="2018" name="Nat. Microbiol.">
        <title>Leveraging single-cell genomics to expand the fungal tree of life.</title>
        <authorList>
            <person name="Ahrendt S.R."/>
            <person name="Quandt C.A."/>
            <person name="Ciobanu D."/>
            <person name="Clum A."/>
            <person name="Salamov A."/>
            <person name="Andreopoulos B."/>
            <person name="Cheng J.F."/>
            <person name="Woyke T."/>
            <person name="Pelin A."/>
            <person name="Henrissat B."/>
            <person name="Reynolds N.K."/>
            <person name="Benny G.L."/>
            <person name="Smith M.E."/>
            <person name="James T.Y."/>
            <person name="Grigoriev I.V."/>
        </authorList>
    </citation>
    <scope>NUCLEOTIDE SEQUENCE [LARGE SCALE GENOMIC DNA]</scope>
    <source>
        <strain evidence="11">RSA 468</strain>
    </source>
</reference>
<dbReference type="SUPFAM" id="SSF56349">
    <property type="entry name" value="DNA breaking-rejoining enzymes"/>
    <property type="match status" value="1"/>
</dbReference>
<dbReference type="Pfam" id="PF14370">
    <property type="entry name" value="Topo_C_assoc"/>
    <property type="match status" value="1"/>
</dbReference>
<evidence type="ECO:0000256" key="8">
    <source>
        <dbReference type="SAM" id="MobiDB-lite"/>
    </source>
</evidence>
<protein>
    <recommendedName>
        <fullName evidence="7">DNA topoisomerase I</fullName>
        <ecNumber evidence="7">5.6.2.1</ecNumber>
    </recommendedName>
    <alternativeName>
        <fullName evidence="7">DNA topoisomerase 1</fullName>
    </alternativeName>
</protein>
<dbReference type="GO" id="GO:0005730">
    <property type="term" value="C:nucleolus"/>
    <property type="evidence" value="ECO:0007669"/>
    <property type="project" value="TreeGrafter"/>
</dbReference>
<dbReference type="CDD" id="cd00660">
    <property type="entry name" value="Topoisomer_IB_N"/>
    <property type="match status" value="1"/>
</dbReference>
<dbReference type="SMART" id="SM00435">
    <property type="entry name" value="TOPEUc"/>
    <property type="match status" value="1"/>
</dbReference>
<dbReference type="EC" id="5.6.2.1" evidence="7"/>
<dbReference type="Pfam" id="PF01028">
    <property type="entry name" value="Topoisom_I"/>
    <property type="match status" value="1"/>
</dbReference>
<dbReference type="GO" id="GO:0006338">
    <property type="term" value="P:chromatin remodeling"/>
    <property type="evidence" value="ECO:0007669"/>
    <property type="project" value="UniProtKB-ARBA"/>
</dbReference>
<dbReference type="InterPro" id="IPR013499">
    <property type="entry name" value="TopoI_euk"/>
</dbReference>
<dbReference type="InterPro" id="IPR025834">
    <property type="entry name" value="TopoI_C_dom"/>
</dbReference>
<dbReference type="Pfam" id="PF02919">
    <property type="entry name" value="Topoisom_I_N"/>
    <property type="match status" value="1"/>
</dbReference>
<organism evidence="10 11">
    <name type="scientific">Dimargaris cristalligena</name>
    <dbReference type="NCBI Taxonomy" id="215637"/>
    <lineage>
        <taxon>Eukaryota</taxon>
        <taxon>Fungi</taxon>
        <taxon>Fungi incertae sedis</taxon>
        <taxon>Zoopagomycota</taxon>
        <taxon>Kickxellomycotina</taxon>
        <taxon>Dimargaritomycetes</taxon>
        <taxon>Dimargaritales</taxon>
        <taxon>Dimargaritaceae</taxon>
        <taxon>Dimargaris</taxon>
    </lineage>
</organism>
<feature type="domain" description="DNA topoisomerase I eukaryotic-type" evidence="9">
    <location>
        <begin position="391"/>
        <end position="851"/>
    </location>
</feature>
<dbReference type="InterPro" id="IPR011010">
    <property type="entry name" value="DNA_brk_join_enz"/>
</dbReference>
<dbReference type="SUPFAM" id="SSF56741">
    <property type="entry name" value="Eukaryotic DNA topoisomerase I, N-terminal DNA-binding fragment"/>
    <property type="match status" value="1"/>
</dbReference>
<dbReference type="EMBL" id="ML003798">
    <property type="protein sequence ID" value="RKP33508.1"/>
    <property type="molecule type" value="Genomic_DNA"/>
</dbReference>
<feature type="active site" description="O-(3'-phospho-DNA)-tyrosine intermediate" evidence="6">
    <location>
        <position position="837"/>
    </location>
</feature>
<dbReference type="FunFam" id="3.90.15.10:FF:000002">
    <property type="entry name" value="DNA topoisomerase I"/>
    <property type="match status" value="1"/>
</dbReference>
<dbReference type="InterPro" id="IPR014711">
    <property type="entry name" value="TopoI_cat_a-hlx-sub_euk"/>
</dbReference>
<gene>
    <name evidence="10" type="ORF">BJ085DRAFT_43334</name>
</gene>
<evidence type="ECO:0000256" key="2">
    <source>
        <dbReference type="ARBA" id="ARBA00006645"/>
    </source>
</evidence>
<evidence type="ECO:0000256" key="1">
    <source>
        <dbReference type="ARBA" id="ARBA00000213"/>
    </source>
</evidence>
<dbReference type="STRING" id="215637.A0A4P9ZKD5"/>
<dbReference type="InterPro" id="IPR013030">
    <property type="entry name" value="DNA_topo_DNA_db_N_dom2"/>
</dbReference>
<dbReference type="CDD" id="cd00659">
    <property type="entry name" value="Topo_IB_C"/>
    <property type="match status" value="1"/>
</dbReference>